<proteinExistence type="predicted"/>
<dbReference type="HOGENOM" id="CLU_078588_0_0_1"/>
<dbReference type="GeneID" id="9589563"/>
<dbReference type="Proteomes" id="UP000007431">
    <property type="component" value="Unassembled WGS sequence"/>
</dbReference>
<organism evidence="2">
    <name type="scientific">Schizophyllum commune (strain H4-8 / FGSC 9210)</name>
    <name type="common">Split gill fungus</name>
    <dbReference type="NCBI Taxonomy" id="578458"/>
    <lineage>
        <taxon>Eukaryota</taxon>
        <taxon>Fungi</taxon>
        <taxon>Dikarya</taxon>
        <taxon>Basidiomycota</taxon>
        <taxon>Agaricomycotina</taxon>
        <taxon>Agaricomycetes</taxon>
        <taxon>Agaricomycetidae</taxon>
        <taxon>Agaricales</taxon>
        <taxon>Schizophyllaceae</taxon>
        <taxon>Schizophyllum</taxon>
    </lineage>
</organism>
<reference evidence="1 2" key="1">
    <citation type="journal article" date="2010" name="Nat. Biotechnol.">
        <title>Genome sequence of the model mushroom Schizophyllum commune.</title>
        <authorList>
            <person name="Ohm R.A."/>
            <person name="de Jong J.F."/>
            <person name="Lugones L.G."/>
            <person name="Aerts A."/>
            <person name="Kothe E."/>
            <person name="Stajich J.E."/>
            <person name="de Vries R.P."/>
            <person name="Record E."/>
            <person name="Levasseur A."/>
            <person name="Baker S.E."/>
            <person name="Bartholomew K.A."/>
            <person name="Coutinho P.M."/>
            <person name="Erdmann S."/>
            <person name="Fowler T.J."/>
            <person name="Gathman A.C."/>
            <person name="Lombard V."/>
            <person name="Henrissat B."/>
            <person name="Knabe N."/>
            <person name="Kuees U."/>
            <person name="Lilly W.W."/>
            <person name="Lindquist E."/>
            <person name="Lucas S."/>
            <person name="Magnuson J.K."/>
            <person name="Piumi F."/>
            <person name="Raudaskoski M."/>
            <person name="Salamov A."/>
            <person name="Schmutz J."/>
            <person name="Schwarze F.W.M.R."/>
            <person name="vanKuyk P.A."/>
            <person name="Horton J.S."/>
            <person name="Grigoriev I.V."/>
            <person name="Woesten H.A.B."/>
        </authorList>
    </citation>
    <scope>NUCLEOTIDE SEQUENCE [LARGE SCALE GENOMIC DNA]</scope>
    <source>
        <strain evidence="2">H4-8 / FGSC 9210</strain>
    </source>
</reference>
<dbReference type="AlphaFoldDB" id="D8PME5"/>
<gene>
    <name evidence="1" type="ORF">SCHCODRAFT_103492</name>
</gene>
<accession>D8PME5</accession>
<feature type="non-terminal residue" evidence="1">
    <location>
        <position position="309"/>
    </location>
</feature>
<name>D8PME5_SCHCM</name>
<protein>
    <submittedName>
        <fullName evidence="1">Uncharacterized protein</fullName>
    </submittedName>
</protein>
<evidence type="ECO:0000313" key="1">
    <source>
        <dbReference type="EMBL" id="EFJ02124.1"/>
    </source>
</evidence>
<dbReference type="KEGG" id="scm:SCHCO_02567793"/>
<evidence type="ECO:0000313" key="2">
    <source>
        <dbReference type="Proteomes" id="UP000007431"/>
    </source>
</evidence>
<sequence length="309" mass="35575">MKRTLVPNLTKFPPNRLVIGSPNVLRDAAVFRAWIDYFRKKYNKVVAAGIRPEHDINVHLAPWFLAINHDWLCFSKAVVESGFFKEYLPEAREFTLMLYTLATTFWEAYYRVHEQVPSRHVHSNSSSYAFLDNRTQSLIEAWFREAGLDYAHMHRLFNAHSYDQLDGMVHFDPSTVVSRAHVRPKRYWMIFIAGLAHFLCETSESKGLSLFRKRYQDHWPARFLIGPQAQSIWGADDIRGPVTLGGYFASHVETNCTYASGSLERDYHIVRCIFWMINHVVDKLGMGDAQAEQAISAFVGTLVVPKVTA</sequence>
<keyword evidence="2" id="KW-1185">Reference proteome</keyword>
<dbReference type="RefSeq" id="XP_003037026.1">
    <property type="nucleotide sequence ID" value="XM_003036980.1"/>
</dbReference>
<dbReference type="VEuPathDB" id="FungiDB:SCHCODRAFT_02567793"/>
<dbReference type="OrthoDB" id="10309336at2759"/>
<dbReference type="InParanoid" id="D8PME5"/>
<dbReference type="EMBL" id="GL377302">
    <property type="protein sequence ID" value="EFJ02124.1"/>
    <property type="molecule type" value="Genomic_DNA"/>
</dbReference>